<evidence type="ECO:0000313" key="18">
    <source>
        <dbReference type="Proteomes" id="UP000261380"/>
    </source>
</evidence>
<dbReference type="CDD" id="cd07724">
    <property type="entry name" value="POD-like_MBL-fold"/>
    <property type="match status" value="1"/>
</dbReference>
<dbReference type="GO" id="GO:0046872">
    <property type="term" value="F:metal ion binding"/>
    <property type="evidence" value="ECO:0007669"/>
    <property type="project" value="UniProtKB-KW"/>
</dbReference>
<dbReference type="PANTHER" id="PTHR43084:SF1">
    <property type="entry name" value="PERSULFIDE DIOXYGENASE ETHE1, MITOCHONDRIAL"/>
    <property type="match status" value="1"/>
</dbReference>
<dbReference type="Pfam" id="PF00753">
    <property type="entry name" value="Lactamase_B"/>
    <property type="match status" value="2"/>
</dbReference>
<keyword evidence="8" id="KW-0560">Oxidoreductase</keyword>
<evidence type="ECO:0000256" key="5">
    <source>
        <dbReference type="ARBA" id="ARBA00022946"/>
    </source>
</evidence>
<keyword evidence="9" id="KW-0408">Iron</keyword>
<feature type="domain" description="Metallo-beta-lactamase" evidence="16">
    <location>
        <begin position="76"/>
        <end position="224"/>
    </location>
</feature>
<dbReference type="STRING" id="32473.ENSXCOP00000010304"/>
<evidence type="ECO:0000313" key="17">
    <source>
        <dbReference type="Ensembl" id="ENSXCOP00000010304.1"/>
    </source>
</evidence>
<evidence type="ECO:0000256" key="12">
    <source>
        <dbReference type="ARBA" id="ARBA00065219"/>
    </source>
</evidence>
<evidence type="ECO:0000256" key="15">
    <source>
        <dbReference type="ARBA" id="ARBA00077964"/>
    </source>
</evidence>
<dbReference type="InterPro" id="IPR001279">
    <property type="entry name" value="Metallo-B-lactamas"/>
</dbReference>
<evidence type="ECO:0000259" key="16">
    <source>
        <dbReference type="SMART" id="SM00849"/>
    </source>
</evidence>
<keyword evidence="18" id="KW-1185">Reference proteome</keyword>
<keyword evidence="6" id="KW-0223">Dioxygenase</keyword>
<dbReference type="FunFam" id="3.60.15.10:FF:000013">
    <property type="entry name" value="Persulfide dioxygenase ETHE1, mitochondrial"/>
    <property type="match status" value="1"/>
</dbReference>
<evidence type="ECO:0000256" key="8">
    <source>
        <dbReference type="ARBA" id="ARBA00023002"/>
    </source>
</evidence>
<evidence type="ECO:0000256" key="13">
    <source>
        <dbReference type="ARBA" id="ARBA00066686"/>
    </source>
</evidence>
<dbReference type="EC" id="1.13.11.18" evidence="13"/>
<accession>A0A3B5LR92</accession>
<dbReference type="GO" id="GO:0070813">
    <property type="term" value="P:hydrogen sulfide metabolic process"/>
    <property type="evidence" value="ECO:0007669"/>
    <property type="project" value="TreeGrafter"/>
</dbReference>
<keyword evidence="5" id="KW-0809">Transit peptide</keyword>
<evidence type="ECO:0000256" key="2">
    <source>
        <dbReference type="ARBA" id="ARBA00004173"/>
    </source>
</evidence>
<dbReference type="AlphaFoldDB" id="A0A3B5LR92"/>
<dbReference type="Proteomes" id="UP000261380">
    <property type="component" value="Unplaced"/>
</dbReference>
<evidence type="ECO:0000256" key="10">
    <source>
        <dbReference type="ARBA" id="ARBA00023128"/>
    </source>
</evidence>
<keyword evidence="4" id="KW-0479">Metal-binding</keyword>
<reference evidence="17" key="1">
    <citation type="submission" date="2025-08" db="UniProtKB">
        <authorList>
            <consortium name="Ensembl"/>
        </authorList>
    </citation>
    <scope>IDENTIFICATION</scope>
</reference>
<comment type="subcellular location">
    <subcellularLocation>
        <location evidence="2">Mitochondrion</location>
    </subcellularLocation>
</comment>
<proteinExistence type="inferred from homology"/>
<comment type="similarity">
    <text evidence="3">Belongs to the metallo-beta-lactamase superfamily. Glyoxalase II family.</text>
</comment>
<evidence type="ECO:0000256" key="1">
    <source>
        <dbReference type="ARBA" id="ARBA00001954"/>
    </source>
</evidence>
<keyword evidence="10" id="KW-0496">Mitochondrion</keyword>
<organism evidence="17 18">
    <name type="scientific">Xiphophorus couchianus</name>
    <name type="common">Monterrey platyfish</name>
    <dbReference type="NCBI Taxonomy" id="32473"/>
    <lineage>
        <taxon>Eukaryota</taxon>
        <taxon>Metazoa</taxon>
        <taxon>Chordata</taxon>
        <taxon>Craniata</taxon>
        <taxon>Vertebrata</taxon>
        <taxon>Euteleostomi</taxon>
        <taxon>Actinopterygii</taxon>
        <taxon>Neopterygii</taxon>
        <taxon>Teleostei</taxon>
        <taxon>Neoteleostei</taxon>
        <taxon>Acanthomorphata</taxon>
        <taxon>Ovalentaria</taxon>
        <taxon>Atherinomorphae</taxon>
        <taxon>Cyprinodontiformes</taxon>
        <taxon>Poeciliidae</taxon>
        <taxon>Poeciliinae</taxon>
        <taxon>Xiphophorus</taxon>
    </lineage>
</organism>
<evidence type="ECO:0000256" key="11">
    <source>
        <dbReference type="ARBA" id="ARBA00050990"/>
    </source>
</evidence>
<dbReference type="InterPro" id="IPR044528">
    <property type="entry name" value="POD-like_MBL-fold"/>
</dbReference>
<protein>
    <recommendedName>
        <fullName evidence="14">Persulfide dioxygenase ETHE1, mitochondrial</fullName>
        <ecNumber evidence="13">1.13.11.18</ecNumber>
    </recommendedName>
    <alternativeName>
        <fullName evidence="15">Sulfur dioxygenase ETHE1</fullName>
    </alternativeName>
</protein>
<dbReference type="GeneTree" id="ENSGT00940000159046"/>
<dbReference type="PANTHER" id="PTHR43084">
    <property type="entry name" value="PERSULFIDE DIOXYGENASE ETHE1"/>
    <property type="match status" value="1"/>
</dbReference>
<dbReference type="GO" id="GO:0050313">
    <property type="term" value="F:sulfur dioxygenase activity"/>
    <property type="evidence" value="ECO:0007669"/>
    <property type="project" value="UniProtKB-EC"/>
</dbReference>
<keyword evidence="7" id="KW-0007">Acetylation</keyword>
<reference evidence="17" key="2">
    <citation type="submission" date="2025-09" db="UniProtKB">
        <authorList>
            <consortium name="Ensembl"/>
        </authorList>
    </citation>
    <scope>IDENTIFICATION</scope>
</reference>
<dbReference type="InterPro" id="IPR036866">
    <property type="entry name" value="RibonucZ/Hydroxyglut_hydro"/>
</dbReference>
<evidence type="ECO:0000256" key="7">
    <source>
        <dbReference type="ARBA" id="ARBA00022990"/>
    </source>
</evidence>
<dbReference type="GO" id="GO:0006749">
    <property type="term" value="P:glutathione metabolic process"/>
    <property type="evidence" value="ECO:0007669"/>
    <property type="project" value="InterPro"/>
</dbReference>
<evidence type="ECO:0000256" key="14">
    <source>
        <dbReference type="ARBA" id="ARBA00067300"/>
    </source>
</evidence>
<evidence type="ECO:0000256" key="4">
    <source>
        <dbReference type="ARBA" id="ARBA00022723"/>
    </source>
</evidence>
<evidence type="ECO:0000256" key="6">
    <source>
        <dbReference type="ARBA" id="ARBA00022964"/>
    </source>
</evidence>
<name>A0A3B5LR92_9TELE</name>
<dbReference type="SMART" id="SM00849">
    <property type="entry name" value="Lactamase_B"/>
    <property type="match status" value="1"/>
</dbReference>
<dbReference type="Ensembl" id="ENSXCOT00000010427.1">
    <property type="protein sequence ID" value="ENSXCOP00000010304.1"/>
    <property type="gene ID" value="ENSXCOG00000007813.1"/>
</dbReference>
<comment type="catalytic activity">
    <reaction evidence="11">
        <text>S-sulfanylglutathione + O2 + H2O = sulfite + glutathione + 2 H(+)</text>
        <dbReference type="Rhea" id="RHEA:12981"/>
        <dbReference type="ChEBI" id="CHEBI:15377"/>
        <dbReference type="ChEBI" id="CHEBI:15378"/>
        <dbReference type="ChEBI" id="CHEBI:15379"/>
        <dbReference type="ChEBI" id="CHEBI:17359"/>
        <dbReference type="ChEBI" id="CHEBI:57925"/>
        <dbReference type="ChEBI" id="CHEBI:58905"/>
        <dbReference type="EC" id="1.13.11.18"/>
    </reaction>
</comment>
<dbReference type="GO" id="GO:0005739">
    <property type="term" value="C:mitochondrion"/>
    <property type="evidence" value="ECO:0007669"/>
    <property type="project" value="UniProtKB-SubCell"/>
</dbReference>
<dbReference type="SUPFAM" id="SSF56281">
    <property type="entry name" value="Metallo-hydrolase/oxidoreductase"/>
    <property type="match status" value="1"/>
</dbReference>
<dbReference type="InterPro" id="IPR051682">
    <property type="entry name" value="Mito_Persulfide_Diox"/>
</dbReference>
<comment type="subunit">
    <text evidence="12">Homodimer. Monomer. Interacts with TST. May interact with RELA.</text>
</comment>
<sequence>MCSVLTRVRPIHRAVALSLRLGANTEGSSYAATQSRRLSPGKNSVLDLQRNSRFYCSRIAKTEGLLVRQLFEVESSTYTYLLADTNTREAIIIDPVLETIDRDLHLVEELGLKLLLAVNTHCHADHITSSGLMKKRIAGLKSAISKFSGASADILLSEGDKICFGKHYLTVRETPGHTDGCTTLVSADESMAFTGDALLIRGCGRTDFQQVNQWGSKLKLYHKHVPTCNTDWMCFCESGQTVSTVGEERKYNPRLIKSKYEFVELMNSLNLPKPDKIDIAVPANLVCGLHGL</sequence>
<evidence type="ECO:0000256" key="9">
    <source>
        <dbReference type="ARBA" id="ARBA00023004"/>
    </source>
</evidence>
<evidence type="ECO:0000256" key="3">
    <source>
        <dbReference type="ARBA" id="ARBA00006759"/>
    </source>
</evidence>
<dbReference type="Gene3D" id="3.60.15.10">
    <property type="entry name" value="Ribonuclease Z/Hydroxyacylglutathione hydrolase-like"/>
    <property type="match status" value="1"/>
</dbReference>
<comment type="cofactor">
    <cofactor evidence="1">
        <name>Fe(2+)</name>
        <dbReference type="ChEBI" id="CHEBI:29033"/>
    </cofactor>
</comment>